<dbReference type="PRINTS" id="PR00597">
    <property type="entry name" value="GELSOLIN"/>
</dbReference>
<dbReference type="InterPro" id="IPR007123">
    <property type="entry name" value="Gelsolin-like_dom"/>
</dbReference>
<dbReference type="GO" id="GO:0005546">
    <property type="term" value="F:phosphatidylinositol-4,5-bisphosphate binding"/>
    <property type="evidence" value="ECO:0007669"/>
    <property type="project" value="TreeGrafter"/>
</dbReference>
<evidence type="ECO:0000313" key="3">
    <source>
        <dbReference type="Proteomes" id="UP000015103"/>
    </source>
</evidence>
<dbReference type="Proteomes" id="UP000015103">
    <property type="component" value="Unassembled WGS sequence"/>
</dbReference>
<evidence type="ECO:0000313" key="2">
    <source>
        <dbReference type="EnsemblMetazoa" id="RPRC004670-PA"/>
    </source>
</evidence>
<dbReference type="Gene3D" id="3.40.20.10">
    <property type="entry name" value="Severin"/>
    <property type="match status" value="1"/>
</dbReference>
<dbReference type="GO" id="GO:0015629">
    <property type="term" value="C:actin cytoskeleton"/>
    <property type="evidence" value="ECO:0007669"/>
    <property type="project" value="TreeGrafter"/>
</dbReference>
<dbReference type="InterPro" id="IPR029006">
    <property type="entry name" value="ADF-H/Gelsolin-like_dom_sf"/>
</dbReference>
<accession>T1HKU6</accession>
<dbReference type="STRING" id="13249.T1HKU6"/>
<dbReference type="CDD" id="cd11290">
    <property type="entry name" value="gelsolin_S1_like"/>
    <property type="match status" value="1"/>
</dbReference>
<dbReference type="EMBL" id="ACPB03022068">
    <property type="status" value="NOT_ANNOTATED_CDS"/>
    <property type="molecule type" value="Genomic_DNA"/>
</dbReference>
<dbReference type="VEuPathDB" id="VectorBase:RPRC004670"/>
<dbReference type="AlphaFoldDB" id="T1HKU6"/>
<dbReference type="eggNOG" id="KOG0443">
    <property type="taxonomic scope" value="Eukaryota"/>
</dbReference>
<dbReference type="EMBL" id="ACPB03022070">
    <property type="status" value="NOT_ANNOTATED_CDS"/>
    <property type="molecule type" value="Genomic_DNA"/>
</dbReference>
<dbReference type="OMA" id="HAEINAP"/>
<dbReference type="PANTHER" id="PTHR11977:SF123">
    <property type="entry name" value="GELSOLIN"/>
    <property type="match status" value="1"/>
</dbReference>
<keyword evidence="1" id="KW-0677">Repeat</keyword>
<keyword evidence="3" id="KW-1185">Reference proteome</keyword>
<dbReference type="GO" id="GO:0051014">
    <property type="term" value="P:actin filament severing"/>
    <property type="evidence" value="ECO:0007669"/>
    <property type="project" value="TreeGrafter"/>
</dbReference>
<proteinExistence type="predicted"/>
<name>T1HKU6_RHOPR</name>
<dbReference type="GO" id="GO:0008154">
    <property type="term" value="P:actin polymerization or depolymerization"/>
    <property type="evidence" value="ECO:0007669"/>
    <property type="project" value="TreeGrafter"/>
</dbReference>
<dbReference type="SMART" id="SM00262">
    <property type="entry name" value="GEL"/>
    <property type="match status" value="1"/>
</dbReference>
<dbReference type="GO" id="GO:0051015">
    <property type="term" value="F:actin filament binding"/>
    <property type="evidence" value="ECO:0007669"/>
    <property type="project" value="InterPro"/>
</dbReference>
<organism evidence="2 3">
    <name type="scientific">Rhodnius prolixus</name>
    <name type="common">Triatomid bug</name>
    <dbReference type="NCBI Taxonomy" id="13249"/>
    <lineage>
        <taxon>Eukaryota</taxon>
        <taxon>Metazoa</taxon>
        <taxon>Ecdysozoa</taxon>
        <taxon>Arthropoda</taxon>
        <taxon>Hexapoda</taxon>
        <taxon>Insecta</taxon>
        <taxon>Pterygota</taxon>
        <taxon>Neoptera</taxon>
        <taxon>Paraneoptera</taxon>
        <taxon>Hemiptera</taxon>
        <taxon>Heteroptera</taxon>
        <taxon>Panheteroptera</taxon>
        <taxon>Cimicomorpha</taxon>
        <taxon>Reduviidae</taxon>
        <taxon>Triatominae</taxon>
        <taxon>Rhodnius</taxon>
    </lineage>
</organism>
<dbReference type="HOGENOM" id="CLU_002568_4_2_1"/>
<sequence>MKENLEPVPLPKSDYGKFHEGDSYILLSTKGSGSKVWDIHFWLGKSTSQDEAGAAAIFAVELDDALGGNPVQHREVQEHESEQFLQYFPSGIRYLPGGVASGFKHAEINAPGEKKLYQVKGRRNVRVTMPPCSLICVERKRPLTNCDVIAR</sequence>
<protein>
    <submittedName>
        <fullName evidence="2">Gelsolin-like domain-containing protein</fullName>
    </submittedName>
</protein>
<reference evidence="2" key="1">
    <citation type="submission" date="2015-05" db="UniProtKB">
        <authorList>
            <consortium name="EnsemblMetazoa"/>
        </authorList>
    </citation>
    <scope>IDENTIFICATION</scope>
</reference>
<dbReference type="GO" id="GO:0005737">
    <property type="term" value="C:cytoplasm"/>
    <property type="evidence" value="ECO:0007669"/>
    <property type="project" value="TreeGrafter"/>
</dbReference>
<dbReference type="EnsemblMetazoa" id="RPRC004670-RA">
    <property type="protein sequence ID" value="RPRC004670-PA"/>
    <property type="gene ID" value="RPRC004670"/>
</dbReference>
<dbReference type="EMBL" id="ACPB03022069">
    <property type="status" value="NOT_ANNOTATED_CDS"/>
    <property type="molecule type" value="Genomic_DNA"/>
</dbReference>
<evidence type="ECO:0000256" key="1">
    <source>
        <dbReference type="ARBA" id="ARBA00022737"/>
    </source>
</evidence>
<dbReference type="PANTHER" id="PTHR11977">
    <property type="entry name" value="VILLIN"/>
    <property type="match status" value="1"/>
</dbReference>
<dbReference type="SUPFAM" id="SSF55753">
    <property type="entry name" value="Actin depolymerizing proteins"/>
    <property type="match status" value="1"/>
</dbReference>
<dbReference type="InParanoid" id="T1HKU6"/>
<dbReference type="Pfam" id="PF00626">
    <property type="entry name" value="Gelsolin"/>
    <property type="match status" value="1"/>
</dbReference>
<dbReference type="GO" id="GO:0051016">
    <property type="term" value="P:barbed-end actin filament capping"/>
    <property type="evidence" value="ECO:0007669"/>
    <property type="project" value="TreeGrafter"/>
</dbReference>
<dbReference type="InterPro" id="IPR007122">
    <property type="entry name" value="Villin/Gelsolin"/>
</dbReference>